<dbReference type="Proteomes" id="UP000092627">
    <property type="component" value="Unassembled WGS sequence"/>
</dbReference>
<organism evidence="2 3">
    <name type="scientific">Marinomonas aquimarina</name>
    <dbReference type="NCBI Taxonomy" id="295068"/>
    <lineage>
        <taxon>Bacteria</taxon>
        <taxon>Pseudomonadati</taxon>
        <taxon>Pseudomonadota</taxon>
        <taxon>Gammaproteobacteria</taxon>
        <taxon>Oceanospirillales</taxon>
        <taxon>Oceanospirillaceae</taxon>
        <taxon>Marinomonas</taxon>
    </lineage>
</organism>
<proteinExistence type="predicted"/>
<dbReference type="AlphaFoldDB" id="A0A1A8T201"/>
<keyword evidence="1" id="KW-0472">Membrane</keyword>
<evidence type="ECO:0000256" key="1">
    <source>
        <dbReference type="SAM" id="Phobius"/>
    </source>
</evidence>
<keyword evidence="3" id="KW-1185">Reference proteome</keyword>
<keyword evidence="1" id="KW-0812">Transmembrane</keyword>
<name>A0A1A8T201_9GAMM</name>
<dbReference type="EMBL" id="FLOC01000001">
    <property type="protein sequence ID" value="SBS24942.1"/>
    <property type="molecule type" value="Genomic_DNA"/>
</dbReference>
<feature type="transmembrane region" description="Helical" evidence="1">
    <location>
        <begin position="22"/>
        <end position="44"/>
    </location>
</feature>
<dbReference type="STRING" id="295068.MAQ5080_00143"/>
<sequence>MDVNNSAHAAFDQRRTRFSDWIIQYGLLFTLLFLGLLGASYYTFNQRVETSLKSSAELHDIAYASLELVQRWRMLPADEGRSAIAELLQQERILVQRLREQIAPEIDLPSAPVTISQFTVPEQVRLAQSRLGQIKQVATERSARLGQLPLHEQPQLIAVLMGWLVLLGYVIWGWRRVLQDRQVALNFFHAQVARAQQGGHLSPPLHRNDEFGDFARYLNSVLNAISGDLQHHSGFSQLYRSALSASLSLKLVVNQSHEILNVSEGLSELWVLEPTALSEVLGVDAHLTSLEGEVVAESLLSESFSGPLRIANRLYEVRVSKIGHEPISGYLVELAAIDSHAELRVLEATLSLMASDVWDAPIRILDDASPYYSFSQKLESTRQKVFEFLQQSNELVNNGDKQYPKITKLQQLLEYLLAKLNSNELASEVYLEHNHLILSEVDVSKQEFLRVREQIEYRFELYEAYLQQLVEWQAAQATWVATVNEGLLDTKSAILNLLTIVHTEPTRASVIEHSVIDLTHDIDTVLSDILESKPIPGELRLEHVKSSESELMRRLNDVQTQLDNLSELAQLEHMTSHQ</sequence>
<keyword evidence="1" id="KW-1133">Transmembrane helix</keyword>
<protein>
    <submittedName>
        <fullName evidence="2">Uncharacterized protein</fullName>
    </submittedName>
</protein>
<evidence type="ECO:0000313" key="2">
    <source>
        <dbReference type="EMBL" id="SBS24942.1"/>
    </source>
</evidence>
<evidence type="ECO:0000313" key="3">
    <source>
        <dbReference type="Proteomes" id="UP000092627"/>
    </source>
</evidence>
<reference evidence="2 3" key="1">
    <citation type="submission" date="2016-06" db="EMBL/GenBank/DDBJ databases">
        <authorList>
            <person name="Kjaerup R.B."/>
            <person name="Dalgaard T.S."/>
            <person name="Juul-Madsen H.R."/>
        </authorList>
    </citation>
    <scope>NUCLEOTIDE SEQUENCE [LARGE SCALE GENOMIC DNA]</scope>
    <source>
        <strain evidence="2 3">CECT 5080</strain>
    </source>
</reference>
<accession>A0A1A8T201</accession>
<gene>
    <name evidence="2" type="ORF">MAQ5080_00143</name>
</gene>